<comment type="caution">
    <text evidence="3">The sequence shown here is derived from an EMBL/GenBank/DDBJ whole genome shotgun (WGS) entry which is preliminary data.</text>
</comment>
<organism evidence="3 4">
    <name type="scientific">Mycena metata</name>
    <dbReference type="NCBI Taxonomy" id="1033252"/>
    <lineage>
        <taxon>Eukaryota</taxon>
        <taxon>Fungi</taxon>
        <taxon>Dikarya</taxon>
        <taxon>Basidiomycota</taxon>
        <taxon>Agaricomycotina</taxon>
        <taxon>Agaricomycetes</taxon>
        <taxon>Agaricomycetidae</taxon>
        <taxon>Agaricales</taxon>
        <taxon>Marasmiineae</taxon>
        <taxon>Mycenaceae</taxon>
        <taxon>Mycena</taxon>
    </lineage>
</organism>
<protein>
    <submittedName>
        <fullName evidence="3">Uncharacterized protein</fullName>
    </submittedName>
</protein>
<feature type="region of interest" description="Disordered" evidence="1">
    <location>
        <begin position="1"/>
        <end position="20"/>
    </location>
</feature>
<proteinExistence type="predicted"/>
<evidence type="ECO:0000256" key="2">
    <source>
        <dbReference type="SAM" id="Phobius"/>
    </source>
</evidence>
<keyword evidence="2" id="KW-0472">Membrane</keyword>
<evidence type="ECO:0000313" key="4">
    <source>
        <dbReference type="Proteomes" id="UP001215598"/>
    </source>
</evidence>
<accession>A0AAD7HQ60</accession>
<evidence type="ECO:0000313" key="3">
    <source>
        <dbReference type="EMBL" id="KAJ7725763.1"/>
    </source>
</evidence>
<keyword evidence="4" id="KW-1185">Reference proteome</keyword>
<keyword evidence="2" id="KW-1133">Transmembrane helix</keyword>
<dbReference type="EMBL" id="JARKIB010000191">
    <property type="protein sequence ID" value="KAJ7725763.1"/>
    <property type="molecule type" value="Genomic_DNA"/>
</dbReference>
<feature type="transmembrane region" description="Helical" evidence="2">
    <location>
        <begin position="99"/>
        <end position="124"/>
    </location>
</feature>
<gene>
    <name evidence="3" type="ORF">B0H16DRAFT_1593694</name>
</gene>
<feature type="non-terminal residue" evidence="3">
    <location>
        <position position="234"/>
    </location>
</feature>
<feature type="transmembrane region" description="Helical" evidence="2">
    <location>
        <begin position="59"/>
        <end position="79"/>
    </location>
</feature>
<dbReference type="Proteomes" id="UP001215598">
    <property type="component" value="Unassembled WGS sequence"/>
</dbReference>
<keyword evidence="2" id="KW-0812">Transmembrane</keyword>
<dbReference type="AlphaFoldDB" id="A0AAD7HQ60"/>
<sequence length="234" mass="25937">MAWWSPPTSCEKPSPPSGMHGLQKWGIQQWGPFLSERIVRGTTVRLLYKIKHMSTNFSVLYTARTSLWSILLCAIPILSDVQNRLKADIGVCLIVVQLTFVWLCAFFRSFLTPTLFVFTALTAVHRHALVPASRKTQSGRVFAKFYQATTFLILTLLPAAVCAESDNQQDMEPEDSEPARIAQQPHLLSPQRDPGGGSHLCQACGTPCCVSQARGWGMEFRAGPSLMRMGTSLP</sequence>
<name>A0AAD7HQ60_9AGAR</name>
<evidence type="ECO:0000256" key="1">
    <source>
        <dbReference type="SAM" id="MobiDB-lite"/>
    </source>
</evidence>
<reference evidence="3" key="1">
    <citation type="submission" date="2023-03" db="EMBL/GenBank/DDBJ databases">
        <title>Massive genome expansion in bonnet fungi (Mycena s.s.) driven by repeated elements and novel gene families across ecological guilds.</title>
        <authorList>
            <consortium name="Lawrence Berkeley National Laboratory"/>
            <person name="Harder C.B."/>
            <person name="Miyauchi S."/>
            <person name="Viragh M."/>
            <person name="Kuo A."/>
            <person name="Thoen E."/>
            <person name="Andreopoulos B."/>
            <person name="Lu D."/>
            <person name="Skrede I."/>
            <person name="Drula E."/>
            <person name="Henrissat B."/>
            <person name="Morin E."/>
            <person name="Kohler A."/>
            <person name="Barry K."/>
            <person name="LaButti K."/>
            <person name="Morin E."/>
            <person name="Salamov A."/>
            <person name="Lipzen A."/>
            <person name="Mereny Z."/>
            <person name="Hegedus B."/>
            <person name="Baldrian P."/>
            <person name="Stursova M."/>
            <person name="Weitz H."/>
            <person name="Taylor A."/>
            <person name="Grigoriev I.V."/>
            <person name="Nagy L.G."/>
            <person name="Martin F."/>
            <person name="Kauserud H."/>
        </authorList>
    </citation>
    <scope>NUCLEOTIDE SEQUENCE</scope>
    <source>
        <strain evidence="3">CBHHK182m</strain>
    </source>
</reference>